<comment type="caution">
    <text evidence="1">The sequence shown here is derived from an EMBL/GenBank/DDBJ whole genome shotgun (WGS) entry which is preliminary data.</text>
</comment>
<reference evidence="1 2" key="1">
    <citation type="submission" date="2012-05" db="EMBL/GenBank/DDBJ databases">
        <authorList>
            <person name="Hilton J."/>
        </authorList>
    </citation>
    <scope>NUCLEOTIDE SEQUENCE [LARGE SCALE GENOMIC DNA]</scope>
    <source>
        <strain evidence="1 2">HH01</strain>
    </source>
</reference>
<protein>
    <submittedName>
        <fullName evidence="1">Uncharacterized protein</fullName>
    </submittedName>
</protein>
<dbReference type="AlphaFoldDB" id="M1X5D5"/>
<name>M1X5D5_9NOST</name>
<keyword evidence="2" id="KW-1185">Reference proteome</keyword>
<reference evidence="2" key="2">
    <citation type="submission" date="2016-01" db="EMBL/GenBank/DDBJ databases">
        <title>Diatom-associated endosymboitic cyanobacterium lacks core nitrogen metabolism enzymes.</title>
        <authorList>
            <person name="Hilton J.A."/>
            <person name="Foster R.A."/>
            <person name="Tripp H.J."/>
            <person name="Carter B.J."/>
            <person name="Zehr J.P."/>
            <person name="Villareal T.A."/>
        </authorList>
    </citation>
    <scope>NUCLEOTIDE SEQUENCE [LARGE SCALE GENOMIC DNA]</scope>
    <source>
        <strain evidence="2">HH01</strain>
    </source>
</reference>
<organism evidence="1 2">
    <name type="scientific">Richelia intracellularis HH01</name>
    <dbReference type="NCBI Taxonomy" id="1165094"/>
    <lineage>
        <taxon>Bacteria</taxon>
        <taxon>Bacillati</taxon>
        <taxon>Cyanobacteriota</taxon>
        <taxon>Cyanophyceae</taxon>
        <taxon>Nostocales</taxon>
        <taxon>Nostocaceae</taxon>
        <taxon>Richelia</taxon>
    </lineage>
</organism>
<gene>
    <name evidence="1" type="ORF">RINTHH_10860</name>
</gene>
<evidence type="ECO:0000313" key="2">
    <source>
        <dbReference type="Proteomes" id="UP000053051"/>
    </source>
</evidence>
<dbReference type="Proteomes" id="UP000053051">
    <property type="component" value="Unassembled WGS sequence"/>
</dbReference>
<evidence type="ECO:0000313" key="1">
    <source>
        <dbReference type="EMBL" id="CCH67241.1"/>
    </source>
</evidence>
<proteinExistence type="predicted"/>
<sequence>MATPQAPDALIMKIKQYNNVRIPELVLDKINSLAHNRVFYLFNSNY</sequence>
<dbReference type="EMBL" id="CAIY01000039">
    <property type="protein sequence ID" value="CCH67241.1"/>
    <property type="molecule type" value="Genomic_DNA"/>
</dbReference>
<accession>M1X5D5</accession>